<sequence>MPPLHIIQPIPPLHTSLTHYAQAQPKAHKPRYKRYFKHTSNPRAKPKNAESHFCICNFFSQKSKIFANYSTIHAKQII</sequence>
<keyword evidence="2" id="KW-1185">Reference proteome</keyword>
<evidence type="ECO:0000313" key="1">
    <source>
        <dbReference type="EMBL" id="TLD91083.1"/>
    </source>
</evidence>
<dbReference type="EMBL" id="JRPE02000026">
    <property type="protein sequence ID" value="TLD91083.1"/>
    <property type="molecule type" value="Genomic_DNA"/>
</dbReference>
<organism evidence="1 2">
    <name type="scientific">Helicobacter magdeburgensis</name>
    <dbReference type="NCBI Taxonomy" id="471858"/>
    <lineage>
        <taxon>Bacteria</taxon>
        <taxon>Pseudomonadati</taxon>
        <taxon>Campylobacterota</taxon>
        <taxon>Epsilonproteobacteria</taxon>
        <taxon>Campylobacterales</taxon>
        <taxon>Helicobacteraceae</taxon>
        <taxon>Helicobacter</taxon>
    </lineage>
</organism>
<dbReference type="RefSeq" id="WP_034588023.1">
    <property type="nucleotide sequence ID" value="NZ_JRPE02000026.1"/>
</dbReference>
<gene>
    <name evidence="1" type="ORF">LS74_010345</name>
</gene>
<proteinExistence type="predicted"/>
<dbReference type="AlphaFoldDB" id="A0A4U8SW05"/>
<reference evidence="1 2" key="1">
    <citation type="journal article" date="2014" name="Genome Announc.">
        <title>Draft genome sequences of eight enterohepatic helicobacter species isolated from both laboratory and wild rodents.</title>
        <authorList>
            <person name="Sheh A."/>
            <person name="Shen Z."/>
            <person name="Fox J.G."/>
        </authorList>
    </citation>
    <scope>NUCLEOTIDE SEQUENCE [LARGE SCALE GENOMIC DNA]</scope>
    <source>
        <strain evidence="1 2">MIT 96-1001</strain>
    </source>
</reference>
<comment type="caution">
    <text evidence="1">The sequence shown here is derived from an EMBL/GenBank/DDBJ whole genome shotgun (WGS) entry which is preliminary data.</text>
</comment>
<name>A0A4U8SW05_9HELI</name>
<accession>A0A4U8SW05</accession>
<protein>
    <submittedName>
        <fullName evidence="1">Uncharacterized protein</fullName>
    </submittedName>
</protein>
<dbReference type="Proteomes" id="UP000029921">
    <property type="component" value="Unassembled WGS sequence"/>
</dbReference>
<evidence type="ECO:0000313" key="2">
    <source>
        <dbReference type="Proteomes" id="UP000029921"/>
    </source>
</evidence>